<evidence type="ECO:0008006" key="3">
    <source>
        <dbReference type="Google" id="ProtNLM"/>
    </source>
</evidence>
<keyword evidence="2" id="KW-1185">Reference proteome</keyword>
<dbReference type="EMBL" id="JAYGIM010000007">
    <property type="protein sequence ID" value="MEA5426800.1"/>
    <property type="molecule type" value="Genomic_DNA"/>
</dbReference>
<dbReference type="RefSeq" id="WP_323258235.1">
    <property type="nucleotide sequence ID" value="NZ_JAYGIM010000007.1"/>
</dbReference>
<sequence length="683" mass="75156">MENLELNRYLYDVGVNINEESGRNDKMFSGYSISELRNIDLVAVKRVTEFYCNEVGKTGYYKYDALDAVTVDDCGYCLVTTKGLRLKRNVSDRVLYTWFEEYQGLTDHTGILDKAVKVSKLLKKPLFLKENSTIIVNKSYQVYQSIIGNNSIIKLIDNSTLNLESSILNVKDNNVRLEGFTLDGNRINNRGLFNKGIKGIYADRCKSISFNNISVVSTRDIGVFVSNCPKFSFTNSFVDDCGRYGEDMISAQADRIGCLIDNHVANDNEFYMSSDCNIENVSFTNCGLDGLVLGVAVSLKKCTLNYNGKEFGINDVGAGGVYVRPPQQVENAVIDGLRIIDCVAVGNSGLGIDVGNNAGSALNPKVTNLVVSGNICYDNYLNGIGVASAENFVITKNICYNNGVRDLLNNLTPNLRRSGILIACVNPFPFKNGMVESNVCYDSRAIKTQQNGLMFWGNPKLFGSENIVVQNNDFSRNAGKAILFESNSPVVENSFLTVQNNQGVNSFTVVPTNNTKVAPVSSHIYVNPASAINLIGIDQSTLGNTITLENVSVFDITLVNSASFKMLGNENLVLKQNKPVTFILQYETGAFVWKQLANKSSDVFYNGQIVLQNQGVITYPTSSRFTVNSTYQGSLATPRMTKAQRLAIVMPAVGLKAYQLTETGIEAEEGEYQYKSSGWVKIS</sequence>
<comment type="caution">
    <text evidence="1">The sequence shown here is derived from an EMBL/GenBank/DDBJ whole genome shotgun (WGS) entry which is preliminary data.</text>
</comment>
<dbReference type="InterPro" id="IPR011050">
    <property type="entry name" value="Pectin_lyase_fold/virulence"/>
</dbReference>
<name>A0ABU5SHN0_9BACT</name>
<accession>A0ABU5SHN0</accession>
<reference evidence="1 2" key="1">
    <citation type="submission" date="2023-12" db="EMBL/GenBank/DDBJ databases">
        <title>Novel species of the genus Arcicella isolated from rivers.</title>
        <authorList>
            <person name="Lu H."/>
        </authorList>
    </citation>
    <scope>NUCLEOTIDE SEQUENCE [LARGE SCALE GENOMIC DNA]</scope>
    <source>
        <strain evidence="1 2">DC25W</strain>
    </source>
</reference>
<evidence type="ECO:0000313" key="1">
    <source>
        <dbReference type="EMBL" id="MEA5426800.1"/>
    </source>
</evidence>
<gene>
    <name evidence="1" type="ORF">VB798_09470</name>
</gene>
<proteinExistence type="predicted"/>
<dbReference type="Proteomes" id="UP001302222">
    <property type="component" value="Unassembled WGS sequence"/>
</dbReference>
<dbReference type="InterPro" id="IPR006626">
    <property type="entry name" value="PbH1"/>
</dbReference>
<dbReference type="Gene3D" id="2.160.20.10">
    <property type="entry name" value="Single-stranded right-handed beta-helix, Pectin lyase-like"/>
    <property type="match status" value="1"/>
</dbReference>
<dbReference type="SMART" id="SM00710">
    <property type="entry name" value="PbH1"/>
    <property type="match status" value="7"/>
</dbReference>
<dbReference type="SUPFAM" id="SSF51126">
    <property type="entry name" value="Pectin lyase-like"/>
    <property type="match status" value="2"/>
</dbReference>
<organism evidence="1 2">
    <name type="scientific">Arcicella lustrica</name>
    <dbReference type="NCBI Taxonomy" id="2984196"/>
    <lineage>
        <taxon>Bacteria</taxon>
        <taxon>Pseudomonadati</taxon>
        <taxon>Bacteroidota</taxon>
        <taxon>Cytophagia</taxon>
        <taxon>Cytophagales</taxon>
        <taxon>Flectobacillaceae</taxon>
        <taxon>Arcicella</taxon>
    </lineage>
</organism>
<protein>
    <recommendedName>
        <fullName evidence="3">Right handed beta helix domain-containing protein</fullName>
    </recommendedName>
</protein>
<dbReference type="InterPro" id="IPR012334">
    <property type="entry name" value="Pectin_lyas_fold"/>
</dbReference>
<evidence type="ECO:0000313" key="2">
    <source>
        <dbReference type="Proteomes" id="UP001302222"/>
    </source>
</evidence>